<feature type="transmembrane region" description="Helical" evidence="1">
    <location>
        <begin position="208"/>
        <end position="226"/>
    </location>
</feature>
<dbReference type="InterPro" id="IPR037185">
    <property type="entry name" value="EmrE-like"/>
</dbReference>
<dbReference type="Gene3D" id="1.10.3730.20">
    <property type="match status" value="1"/>
</dbReference>
<evidence type="ECO:0000313" key="3">
    <source>
        <dbReference type="EMBL" id="OGK29243.1"/>
    </source>
</evidence>
<accession>A0A1F7HDV8</accession>
<evidence type="ECO:0000259" key="2">
    <source>
        <dbReference type="Pfam" id="PF00892"/>
    </source>
</evidence>
<feature type="transmembrane region" description="Helical" evidence="1">
    <location>
        <begin position="60"/>
        <end position="83"/>
    </location>
</feature>
<keyword evidence="1" id="KW-0812">Transmembrane</keyword>
<dbReference type="PANTHER" id="PTHR22911">
    <property type="entry name" value="ACYL-MALONYL CONDENSING ENZYME-RELATED"/>
    <property type="match status" value="1"/>
</dbReference>
<name>A0A1F7HDV8_9BACT</name>
<dbReference type="GO" id="GO:0016020">
    <property type="term" value="C:membrane"/>
    <property type="evidence" value="ECO:0007669"/>
    <property type="project" value="InterPro"/>
</dbReference>
<keyword evidence="1" id="KW-1133">Transmembrane helix</keyword>
<organism evidence="3 4">
    <name type="scientific">Candidatus Roizmanbacteria bacterium RIFCSPHIGHO2_02_FULL_40_9</name>
    <dbReference type="NCBI Taxonomy" id="1802042"/>
    <lineage>
        <taxon>Bacteria</taxon>
        <taxon>Candidatus Roizmaniibacteriota</taxon>
    </lineage>
</organism>
<feature type="domain" description="EamA" evidence="2">
    <location>
        <begin position="145"/>
        <end position="279"/>
    </location>
</feature>
<feature type="transmembrane region" description="Helical" evidence="1">
    <location>
        <begin position="6"/>
        <end position="23"/>
    </location>
</feature>
<keyword evidence="1" id="KW-0472">Membrane</keyword>
<feature type="domain" description="EamA" evidence="2">
    <location>
        <begin position="5"/>
        <end position="135"/>
    </location>
</feature>
<dbReference type="EMBL" id="MFZS01000010">
    <property type="protein sequence ID" value="OGK29243.1"/>
    <property type="molecule type" value="Genomic_DNA"/>
</dbReference>
<reference evidence="3 4" key="1">
    <citation type="journal article" date="2016" name="Nat. Commun.">
        <title>Thousands of microbial genomes shed light on interconnected biogeochemical processes in an aquifer system.</title>
        <authorList>
            <person name="Anantharaman K."/>
            <person name="Brown C.T."/>
            <person name="Hug L.A."/>
            <person name="Sharon I."/>
            <person name="Castelle C.J."/>
            <person name="Probst A.J."/>
            <person name="Thomas B.C."/>
            <person name="Singh A."/>
            <person name="Wilkins M.J."/>
            <person name="Karaoz U."/>
            <person name="Brodie E.L."/>
            <person name="Williams K.H."/>
            <person name="Hubbard S.S."/>
            <person name="Banfield J.F."/>
        </authorList>
    </citation>
    <scope>NUCLEOTIDE SEQUENCE [LARGE SCALE GENOMIC DNA]</scope>
</reference>
<dbReference type="Proteomes" id="UP000177027">
    <property type="component" value="Unassembled WGS sequence"/>
</dbReference>
<evidence type="ECO:0000256" key="1">
    <source>
        <dbReference type="SAM" id="Phobius"/>
    </source>
</evidence>
<feature type="transmembrane region" description="Helical" evidence="1">
    <location>
        <begin position="264"/>
        <end position="280"/>
    </location>
</feature>
<feature type="transmembrane region" description="Helical" evidence="1">
    <location>
        <begin position="119"/>
        <end position="136"/>
    </location>
</feature>
<feature type="transmembrane region" description="Helical" evidence="1">
    <location>
        <begin position="170"/>
        <end position="188"/>
    </location>
</feature>
<dbReference type="PANTHER" id="PTHR22911:SF137">
    <property type="entry name" value="SOLUTE CARRIER FAMILY 35 MEMBER G2-RELATED"/>
    <property type="match status" value="1"/>
</dbReference>
<feature type="transmembrane region" description="Helical" evidence="1">
    <location>
        <begin position="35"/>
        <end position="54"/>
    </location>
</feature>
<sequence length="281" mass="31040">MLPEWILIAILAGLASNLYNFFNRKALKNNGDSTAYGWWTEFFRFGIALAIVPFDFSYKVASGTLFILLLLGVVEVISGYIFYKMHRYSDLSVSTIISRTRLIWIPVIAFLFLGEKLTMIEYIGIGVLFFGLSIAVSPHKLKMDKGVQLSYISAFVVAILSIIMKLGSSLVSTSILLAFMSVVSVIVLPFGMKNSKKRIITAFKKNPVSILLASGSNIAAMYLYVYALRIGEVSKVTAIYQGMMIVSIVAGVTLLKERQDVKKKIIGAIVTIAGVMLLTFK</sequence>
<feature type="transmembrane region" description="Helical" evidence="1">
    <location>
        <begin position="238"/>
        <end position="255"/>
    </location>
</feature>
<comment type="caution">
    <text evidence="3">The sequence shown here is derived from an EMBL/GenBank/DDBJ whole genome shotgun (WGS) entry which is preliminary data.</text>
</comment>
<evidence type="ECO:0000313" key="4">
    <source>
        <dbReference type="Proteomes" id="UP000177027"/>
    </source>
</evidence>
<gene>
    <name evidence="3" type="ORF">A3D06_00405</name>
</gene>
<feature type="transmembrane region" description="Helical" evidence="1">
    <location>
        <begin position="148"/>
        <end position="164"/>
    </location>
</feature>
<dbReference type="Pfam" id="PF00892">
    <property type="entry name" value="EamA"/>
    <property type="match status" value="2"/>
</dbReference>
<protein>
    <recommendedName>
        <fullName evidence="2">EamA domain-containing protein</fullName>
    </recommendedName>
</protein>
<dbReference type="AlphaFoldDB" id="A0A1F7HDV8"/>
<proteinExistence type="predicted"/>
<dbReference type="InterPro" id="IPR000620">
    <property type="entry name" value="EamA_dom"/>
</dbReference>
<dbReference type="SUPFAM" id="SSF103481">
    <property type="entry name" value="Multidrug resistance efflux transporter EmrE"/>
    <property type="match status" value="2"/>
</dbReference>